<evidence type="ECO:0000313" key="1">
    <source>
        <dbReference type="EMBL" id="SQC14888.1"/>
    </source>
</evidence>
<proteinExistence type="predicted"/>
<reference evidence="1 2" key="1">
    <citation type="submission" date="2018-06" db="EMBL/GenBank/DDBJ databases">
        <authorList>
            <consortium name="Pathogen Informatics"/>
            <person name="Doyle S."/>
        </authorList>
    </citation>
    <scope>NUCLEOTIDE SEQUENCE [LARGE SCALE GENOMIC DNA]</scope>
    <source>
        <strain evidence="1 2">NCTC9128</strain>
    </source>
</reference>
<dbReference type="EMBL" id="UAWN01000012">
    <property type="protein sequence ID" value="SQC14888.1"/>
    <property type="molecule type" value="Genomic_DNA"/>
</dbReference>
<dbReference type="AlphaFoldDB" id="A0A2X3CCT6"/>
<evidence type="ECO:0000313" key="2">
    <source>
        <dbReference type="Proteomes" id="UP000251088"/>
    </source>
</evidence>
<organism evidence="1 2">
    <name type="scientific">Klebsiella pneumoniae</name>
    <dbReference type="NCBI Taxonomy" id="573"/>
    <lineage>
        <taxon>Bacteria</taxon>
        <taxon>Pseudomonadati</taxon>
        <taxon>Pseudomonadota</taxon>
        <taxon>Gammaproteobacteria</taxon>
        <taxon>Enterobacterales</taxon>
        <taxon>Enterobacteriaceae</taxon>
        <taxon>Klebsiella/Raoultella group</taxon>
        <taxon>Klebsiella</taxon>
        <taxon>Klebsiella pneumoniae complex</taxon>
    </lineage>
</organism>
<protein>
    <submittedName>
        <fullName evidence="1">Uncharacterized protein</fullName>
    </submittedName>
</protein>
<sequence length="82" mass="9356">MAFIDVGAGEQHRRAQRPKVKDFLAAHFVRHNQDQAVIFLRRNQRQTEAGIAGGGFDNRSPGRQFSLALGFINHRQRNPIFN</sequence>
<accession>A0A2X3CCT6</accession>
<name>A0A2X3CCT6_KLEPN</name>
<gene>
    <name evidence="1" type="ORF">NCTC9128_02989</name>
</gene>
<dbReference type="Proteomes" id="UP000251088">
    <property type="component" value="Unassembled WGS sequence"/>
</dbReference>